<keyword evidence="6" id="KW-1185">Reference proteome</keyword>
<evidence type="ECO:0000256" key="4">
    <source>
        <dbReference type="RuleBase" id="RU000363"/>
    </source>
</evidence>
<evidence type="ECO:0000256" key="3">
    <source>
        <dbReference type="ARBA" id="ARBA00023002"/>
    </source>
</evidence>
<dbReference type="CDD" id="cd05374">
    <property type="entry name" value="17beta-HSD-like_SDR_c"/>
    <property type="match status" value="1"/>
</dbReference>
<reference evidence="5 6" key="1">
    <citation type="journal article" date="2016" name="Mol. Biol. Evol.">
        <title>Comparative Genomics of Early-Diverging Mushroom-Forming Fungi Provides Insights into the Origins of Lignocellulose Decay Capabilities.</title>
        <authorList>
            <person name="Nagy L.G."/>
            <person name="Riley R."/>
            <person name="Tritt A."/>
            <person name="Adam C."/>
            <person name="Daum C."/>
            <person name="Floudas D."/>
            <person name="Sun H."/>
            <person name="Yadav J.S."/>
            <person name="Pangilinan J."/>
            <person name="Larsson K.H."/>
            <person name="Matsuura K."/>
            <person name="Barry K."/>
            <person name="Labutti K."/>
            <person name="Kuo R."/>
            <person name="Ohm R.A."/>
            <person name="Bhattacharya S.S."/>
            <person name="Shirouzu T."/>
            <person name="Yoshinaga Y."/>
            <person name="Martin F.M."/>
            <person name="Grigoriev I.V."/>
            <person name="Hibbett D.S."/>
        </authorList>
    </citation>
    <scope>NUCLEOTIDE SEQUENCE [LARGE SCALE GENOMIC DNA]</scope>
    <source>
        <strain evidence="5 6">HHB12029</strain>
    </source>
</reference>
<dbReference type="GO" id="GO:0006654">
    <property type="term" value="P:phosphatidic acid biosynthetic process"/>
    <property type="evidence" value="ECO:0007669"/>
    <property type="project" value="TreeGrafter"/>
</dbReference>
<dbReference type="PANTHER" id="PTHR44169">
    <property type="entry name" value="NADPH-DEPENDENT 1-ACYLDIHYDROXYACETONE PHOSPHATE REDUCTASE"/>
    <property type="match status" value="1"/>
</dbReference>
<evidence type="ECO:0000313" key="6">
    <source>
        <dbReference type="Proteomes" id="UP000077266"/>
    </source>
</evidence>
<evidence type="ECO:0000313" key="5">
    <source>
        <dbReference type="EMBL" id="KZV97513.1"/>
    </source>
</evidence>
<evidence type="ECO:0000256" key="2">
    <source>
        <dbReference type="ARBA" id="ARBA00022857"/>
    </source>
</evidence>
<dbReference type="PRINTS" id="PR00080">
    <property type="entry name" value="SDRFAMILY"/>
</dbReference>
<dbReference type="InterPro" id="IPR002347">
    <property type="entry name" value="SDR_fam"/>
</dbReference>
<protein>
    <submittedName>
        <fullName evidence="5">NAD(P)-binding protein</fullName>
    </submittedName>
</protein>
<dbReference type="InParanoid" id="A0A165L8L3"/>
<dbReference type="Pfam" id="PF00106">
    <property type="entry name" value="adh_short"/>
    <property type="match status" value="1"/>
</dbReference>
<gene>
    <name evidence="5" type="ORF">EXIGLDRAFT_832776</name>
</gene>
<keyword evidence="3" id="KW-0560">Oxidoreductase</keyword>
<dbReference type="PRINTS" id="PR00081">
    <property type="entry name" value="GDHRDH"/>
</dbReference>
<dbReference type="EMBL" id="KV425929">
    <property type="protein sequence ID" value="KZV97513.1"/>
    <property type="molecule type" value="Genomic_DNA"/>
</dbReference>
<organism evidence="5 6">
    <name type="scientific">Exidia glandulosa HHB12029</name>
    <dbReference type="NCBI Taxonomy" id="1314781"/>
    <lineage>
        <taxon>Eukaryota</taxon>
        <taxon>Fungi</taxon>
        <taxon>Dikarya</taxon>
        <taxon>Basidiomycota</taxon>
        <taxon>Agaricomycotina</taxon>
        <taxon>Agaricomycetes</taxon>
        <taxon>Auriculariales</taxon>
        <taxon>Exidiaceae</taxon>
        <taxon>Exidia</taxon>
    </lineage>
</organism>
<comment type="similarity">
    <text evidence="1 4">Belongs to the short-chain dehydrogenases/reductases (SDR) family.</text>
</comment>
<dbReference type="PANTHER" id="PTHR44169:SF6">
    <property type="entry name" value="NADPH-DEPENDENT 1-ACYLDIHYDROXYACETONE PHOSPHATE REDUCTASE"/>
    <property type="match status" value="1"/>
</dbReference>
<dbReference type="GO" id="GO:0019433">
    <property type="term" value="P:triglyceride catabolic process"/>
    <property type="evidence" value="ECO:0007669"/>
    <property type="project" value="TreeGrafter"/>
</dbReference>
<dbReference type="Proteomes" id="UP000077266">
    <property type="component" value="Unassembled WGS sequence"/>
</dbReference>
<accession>A0A165L8L3</accession>
<dbReference type="GO" id="GO:0004806">
    <property type="term" value="F:triacylglycerol lipase activity"/>
    <property type="evidence" value="ECO:0007669"/>
    <property type="project" value="TreeGrafter"/>
</dbReference>
<dbReference type="FunCoup" id="A0A165L8L3">
    <property type="interactions" value="148"/>
</dbReference>
<sequence length="281" mass="30079">MTDARKTVLITGCTPGGIGHALALEFQKQGARVFATARRTEVLEDLRAKGMEVLALDVTSDESVRAAAASLRELTGGKLDVLVNNAGRMYTMAALDADIPHAEAIFNTNVFGPMRTVREFGPMVVAARGKIVNNAANAAHIPMPLHGVYGATKAAVLSFGDSLRLEMKPFGVEVITLLTGGVTTPGYSNERTTDIPTDSLYASVYPKVDKVILDGSSGAMPAEEYARKVVSTVMKPGAPKWFWVGSNSTVVWVLSTLLPRWLQDNIVSGMWGLSSLTPEKK</sequence>
<evidence type="ECO:0000256" key="1">
    <source>
        <dbReference type="ARBA" id="ARBA00006484"/>
    </source>
</evidence>
<dbReference type="InterPro" id="IPR020904">
    <property type="entry name" value="Sc_DH/Rdtase_CS"/>
</dbReference>
<dbReference type="SUPFAM" id="SSF51735">
    <property type="entry name" value="NAD(P)-binding Rossmann-fold domains"/>
    <property type="match status" value="1"/>
</dbReference>
<proteinExistence type="inferred from homology"/>
<dbReference type="GO" id="GO:0005783">
    <property type="term" value="C:endoplasmic reticulum"/>
    <property type="evidence" value="ECO:0007669"/>
    <property type="project" value="TreeGrafter"/>
</dbReference>
<dbReference type="InterPro" id="IPR036291">
    <property type="entry name" value="NAD(P)-bd_dom_sf"/>
</dbReference>
<dbReference type="STRING" id="1314781.A0A165L8L3"/>
<dbReference type="Gene3D" id="3.40.50.720">
    <property type="entry name" value="NAD(P)-binding Rossmann-like Domain"/>
    <property type="match status" value="1"/>
</dbReference>
<dbReference type="GO" id="GO:0005811">
    <property type="term" value="C:lipid droplet"/>
    <property type="evidence" value="ECO:0007669"/>
    <property type="project" value="TreeGrafter"/>
</dbReference>
<dbReference type="GO" id="GO:0000140">
    <property type="term" value="F:acylglycerone-phosphate reductase (NADP+) activity"/>
    <property type="evidence" value="ECO:0007669"/>
    <property type="project" value="TreeGrafter"/>
</dbReference>
<name>A0A165L8L3_EXIGL</name>
<dbReference type="PROSITE" id="PS00061">
    <property type="entry name" value="ADH_SHORT"/>
    <property type="match status" value="1"/>
</dbReference>
<keyword evidence="2" id="KW-0521">NADP</keyword>
<dbReference type="AlphaFoldDB" id="A0A165L8L3"/>
<dbReference type="OrthoDB" id="2102561at2759"/>